<name>A0A7L5AK20_9MICO</name>
<evidence type="ECO:0000313" key="11">
    <source>
        <dbReference type="Proteomes" id="UP000464507"/>
    </source>
</evidence>
<dbReference type="CDD" id="cd06261">
    <property type="entry name" value="TM_PBP2"/>
    <property type="match status" value="1"/>
</dbReference>
<dbReference type="GO" id="GO:0043190">
    <property type="term" value="C:ATP-binding cassette (ABC) transporter complex"/>
    <property type="evidence" value="ECO:0007669"/>
    <property type="project" value="InterPro"/>
</dbReference>
<dbReference type="RefSeq" id="WP_161886801.1">
    <property type="nucleotide sequence ID" value="NZ_CP017146.1"/>
</dbReference>
<evidence type="ECO:0000256" key="5">
    <source>
        <dbReference type="ARBA" id="ARBA00022989"/>
    </source>
</evidence>
<evidence type="ECO:0000256" key="2">
    <source>
        <dbReference type="ARBA" id="ARBA00022448"/>
    </source>
</evidence>
<feature type="domain" description="ABC transmembrane type-1" evidence="9">
    <location>
        <begin position="77"/>
        <end position="263"/>
    </location>
</feature>
<dbReference type="GO" id="GO:0006865">
    <property type="term" value="P:amino acid transport"/>
    <property type="evidence" value="ECO:0007669"/>
    <property type="project" value="TreeGrafter"/>
</dbReference>
<feature type="transmembrane region" description="Helical" evidence="7">
    <location>
        <begin position="20"/>
        <end position="41"/>
    </location>
</feature>
<keyword evidence="6 7" id="KW-0472">Membrane</keyword>
<dbReference type="InterPro" id="IPR043429">
    <property type="entry name" value="ArtM/GltK/GlnP/TcyL/YhdX-like"/>
</dbReference>
<dbReference type="Pfam" id="PF00528">
    <property type="entry name" value="BPD_transp_1"/>
    <property type="match status" value="1"/>
</dbReference>
<dbReference type="AlphaFoldDB" id="A0A7L5AK20"/>
<evidence type="ECO:0000256" key="3">
    <source>
        <dbReference type="ARBA" id="ARBA00022475"/>
    </source>
</evidence>
<keyword evidence="2 7" id="KW-0813">Transport</keyword>
<dbReference type="Gene3D" id="1.10.3720.10">
    <property type="entry name" value="MetI-like"/>
    <property type="match status" value="1"/>
</dbReference>
<feature type="region of interest" description="Disordered" evidence="8">
    <location>
        <begin position="287"/>
        <end position="307"/>
    </location>
</feature>
<dbReference type="InterPro" id="IPR035906">
    <property type="entry name" value="MetI-like_sf"/>
</dbReference>
<feature type="transmembrane region" description="Helical" evidence="7">
    <location>
        <begin position="239"/>
        <end position="263"/>
    </location>
</feature>
<feature type="compositionally biased region" description="Low complexity" evidence="8">
    <location>
        <begin position="290"/>
        <end position="307"/>
    </location>
</feature>
<gene>
    <name evidence="10" type="ORF">BHD05_12960</name>
</gene>
<dbReference type="PROSITE" id="PS50928">
    <property type="entry name" value="ABC_TM1"/>
    <property type="match status" value="1"/>
</dbReference>
<organism evidence="10 11">
    <name type="scientific">Marisediminicola antarctica</name>
    <dbReference type="NCBI Taxonomy" id="674079"/>
    <lineage>
        <taxon>Bacteria</taxon>
        <taxon>Bacillati</taxon>
        <taxon>Actinomycetota</taxon>
        <taxon>Actinomycetes</taxon>
        <taxon>Micrococcales</taxon>
        <taxon>Microbacteriaceae</taxon>
        <taxon>Marisediminicola</taxon>
    </lineage>
</organism>
<dbReference type="PANTHER" id="PTHR30614">
    <property type="entry name" value="MEMBRANE COMPONENT OF AMINO ACID ABC TRANSPORTER"/>
    <property type="match status" value="1"/>
</dbReference>
<reference evidence="10 11" key="1">
    <citation type="submission" date="2016-09" db="EMBL/GenBank/DDBJ databases">
        <title>Complete genome sequence of microbes from the polar regions.</title>
        <authorList>
            <person name="Liao L."/>
            <person name="Chen B."/>
        </authorList>
    </citation>
    <scope>NUCLEOTIDE SEQUENCE [LARGE SCALE GENOMIC DNA]</scope>
    <source>
        <strain evidence="10 11">ZS314</strain>
    </source>
</reference>
<feature type="transmembrane region" description="Helical" evidence="7">
    <location>
        <begin position="83"/>
        <end position="104"/>
    </location>
</feature>
<keyword evidence="3" id="KW-1003">Cell membrane</keyword>
<comment type="similarity">
    <text evidence="7">Belongs to the binding-protein-dependent transport system permease family.</text>
</comment>
<dbReference type="InterPro" id="IPR000515">
    <property type="entry name" value="MetI-like"/>
</dbReference>
<dbReference type="SUPFAM" id="SSF161098">
    <property type="entry name" value="MetI-like"/>
    <property type="match status" value="1"/>
</dbReference>
<feature type="transmembrane region" description="Helical" evidence="7">
    <location>
        <begin position="201"/>
        <end position="219"/>
    </location>
</feature>
<feature type="transmembrane region" description="Helical" evidence="7">
    <location>
        <begin position="125"/>
        <end position="151"/>
    </location>
</feature>
<protein>
    <submittedName>
        <fullName evidence="10">Polar amino acid ABC transporter permease</fullName>
    </submittedName>
</protein>
<proteinExistence type="inferred from homology"/>
<evidence type="ECO:0000313" key="10">
    <source>
        <dbReference type="EMBL" id="QHO70416.1"/>
    </source>
</evidence>
<sequence>MSQSVLYDAPGPRAIRRSRVTSVVSAVLIALGIAWLIFTLASPRETAGGSTQVGLFDASRWDILLDAAVWRALWRGVQGTLQMAGAAAVLAMIIGILFSFGRTARTAWIRVPTAVLLEFFRGMPVLLMMLFVLLVFASGSYVAGVAALAVYNGALIGEILRAGIASLPRGQAEAGLAIGLTPTATRFLIEFPQAFRQMLPIIIAQMVVLLKDTALAYIVGYPELLRIGVNNLSNFYGNAYFFTLFFVVLVIYLVINLSLSWVARFVARRTGSKAVVAKIPRRGIFGRTRGTAAPTDDGADDGAAGKS</sequence>
<evidence type="ECO:0000256" key="4">
    <source>
        <dbReference type="ARBA" id="ARBA00022692"/>
    </source>
</evidence>
<dbReference type="InterPro" id="IPR010065">
    <property type="entry name" value="AA_ABC_transptr_permease_3TM"/>
</dbReference>
<dbReference type="KEGG" id="mant:BHD05_12960"/>
<dbReference type="EMBL" id="CP017146">
    <property type="protein sequence ID" value="QHO70416.1"/>
    <property type="molecule type" value="Genomic_DNA"/>
</dbReference>
<dbReference type="PANTHER" id="PTHR30614:SF21">
    <property type="entry name" value="AMINO ACID ABC TRANSPORTER PERMEASE"/>
    <property type="match status" value="1"/>
</dbReference>
<keyword evidence="4 7" id="KW-0812">Transmembrane</keyword>
<keyword evidence="11" id="KW-1185">Reference proteome</keyword>
<dbReference type="NCBIfam" id="TIGR01726">
    <property type="entry name" value="HEQRo_perm_3TM"/>
    <property type="match status" value="1"/>
</dbReference>
<dbReference type="Proteomes" id="UP000464507">
    <property type="component" value="Chromosome"/>
</dbReference>
<evidence type="ECO:0000256" key="7">
    <source>
        <dbReference type="RuleBase" id="RU363032"/>
    </source>
</evidence>
<evidence type="ECO:0000256" key="6">
    <source>
        <dbReference type="ARBA" id="ARBA00023136"/>
    </source>
</evidence>
<dbReference type="GO" id="GO:0022857">
    <property type="term" value="F:transmembrane transporter activity"/>
    <property type="evidence" value="ECO:0007669"/>
    <property type="project" value="InterPro"/>
</dbReference>
<evidence type="ECO:0000256" key="8">
    <source>
        <dbReference type="SAM" id="MobiDB-lite"/>
    </source>
</evidence>
<evidence type="ECO:0000259" key="9">
    <source>
        <dbReference type="PROSITE" id="PS50928"/>
    </source>
</evidence>
<evidence type="ECO:0000256" key="1">
    <source>
        <dbReference type="ARBA" id="ARBA00004651"/>
    </source>
</evidence>
<accession>A0A7L5AK20</accession>
<dbReference type="OrthoDB" id="4543034at2"/>
<comment type="subcellular location">
    <subcellularLocation>
        <location evidence="1 7">Cell membrane</location>
        <topology evidence="1 7">Multi-pass membrane protein</topology>
    </subcellularLocation>
</comment>
<keyword evidence="5 7" id="KW-1133">Transmembrane helix</keyword>